<evidence type="ECO:0000313" key="2">
    <source>
        <dbReference type="EMBL" id="AUW46058.1"/>
    </source>
</evidence>
<evidence type="ECO:0000259" key="1">
    <source>
        <dbReference type="Pfam" id="PF14588"/>
    </source>
</evidence>
<dbReference type="EMBL" id="CP025013">
    <property type="protein sequence ID" value="AUW46058.1"/>
    <property type="molecule type" value="Genomic_DNA"/>
</dbReference>
<proteinExistence type="predicted"/>
<organism evidence="2 3">
    <name type="scientific">Rhizobium leguminosarum</name>
    <dbReference type="NCBI Taxonomy" id="384"/>
    <lineage>
        <taxon>Bacteria</taxon>
        <taxon>Pseudomonadati</taxon>
        <taxon>Pseudomonadota</taxon>
        <taxon>Alphaproteobacteria</taxon>
        <taxon>Hyphomicrobiales</taxon>
        <taxon>Rhizobiaceae</taxon>
        <taxon>Rhizobium/Agrobacterium group</taxon>
        <taxon>Rhizobium</taxon>
    </lineage>
</organism>
<dbReference type="InterPro" id="IPR013813">
    <property type="entry name" value="Endoribo_LPSP/chorism_mut-like"/>
</dbReference>
<dbReference type="SUPFAM" id="SSF55298">
    <property type="entry name" value="YjgF-like"/>
    <property type="match status" value="1"/>
</dbReference>
<sequence>MTSSFEARILELGLELPRPPKSLANYVATYTTSSLLFISGQLCMGVDGKLVAAGSVGEEVSLEDGALAARAAAINVLAQARAALGSLDRVKQIVRLGGFIAAPTSFADHARIMNGASDLMVEVFGEQGRHTRSTIGVASLPLQAAVEVEALIEIQ</sequence>
<dbReference type="Pfam" id="PF14588">
    <property type="entry name" value="YjgF_endoribonc"/>
    <property type="match status" value="1"/>
</dbReference>
<dbReference type="RefSeq" id="WP_027690840.1">
    <property type="nucleotide sequence ID" value="NZ_CP025013.1"/>
</dbReference>
<dbReference type="Proteomes" id="UP000238523">
    <property type="component" value="Plasmid pRLN1"/>
</dbReference>
<dbReference type="CDD" id="cd02199">
    <property type="entry name" value="YjgF_YER057c_UK114_like_1"/>
    <property type="match status" value="1"/>
</dbReference>
<dbReference type="PANTHER" id="PTHR43760:SF1">
    <property type="entry name" value="ENDORIBONUCLEASE L-PSP_CHORISMATE MUTASE-LIKE DOMAIN-CONTAINING PROTEIN"/>
    <property type="match status" value="1"/>
</dbReference>
<keyword evidence="2" id="KW-0614">Plasmid</keyword>
<feature type="domain" description="Endoribonuclease L-PSP/chorismate mutase-like" evidence="1">
    <location>
        <begin position="6"/>
        <end position="148"/>
    </location>
</feature>
<gene>
    <name evidence="2" type="ORF">CUJ84_pRLN1000600</name>
</gene>
<evidence type="ECO:0000313" key="3">
    <source>
        <dbReference type="Proteomes" id="UP000238523"/>
    </source>
</evidence>
<accession>A0A2K9ZCW4</accession>
<protein>
    <submittedName>
        <fullName evidence="2">Endoribonuclease L-PSP protein</fullName>
    </submittedName>
</protein>
<reference evidence="2 3" key="1">
    <citation type="submission" date="2017-11" db="EMBL/GenBank/DDBJ databases">
        <title>Complete genome of Rhizobium leguminosarum Norway, an ineffective micro-symbiont.</title>
        <authorList>
            <person name="Hoffrichter A."/>
            <person name="Liang J."/>
            <person name="Brachmann A."/>
            <person name="Marin M."/>
        </authorList>
    </citation>
    <scope>NUCLEOTIDE SEQUENCE [LARGE SCALE GENOMIC DNA]</scope>
    <source>
        <strain evidence="2 3">Norway</strain>
        <plasmid evidence="3">Plasmid prln1</plasmid>
    </source>
</reference>
<geneLocation type="plasmid" evidence="3">
    <name>prln1</name>
</geneLocation>
<dbReference type="PANTHER" id="PTHR43760">
    <property type="entry name" value="ENDORIBONUCLEASE-RELATED"/>
    <property type="match status" value="1"/>
</dbReference>
<dbReference type="InterPro" id="IPR035959">
    <property type="entry name" value="RutC-like_sf"/>
</dbReference>
<dbReference type="Gene3D" id="3.30.1330.40">
    <property type="entry name" value="RutC-like"/>
    <property type="match status" value="1"/>
</dbReference>
<name>A0A2K9ZCW4_RHILE</name>
<dbReference type="AlphaFoldDB" id="A0A2K9ZCW4"/>